<dbReference type="PANTHER" id="PTHR46383">
    <property type="entry name" value="ASPARTATE AMINOTRANSFERASE"/>
    <property type="match status" value="1"/>
</dbReference>
<evidence type="ECO:0000256" key="1">
    <source>
        <dbReference type="ARBA" id="ARBA00001933"/>
    </source>
</evidence>
<dbReference type="GO" id="GO:0006520">
    <property type="term" value="P:amino acid metabolic process"/>
    <property type="evidence" value="ECO:0007669"/>
    <property type="project" value="InterPro"/>
</dbReference>
<keyword evidence="8" id="KW-1185">Reference proteome</keyword>
<dbReference type="GO" id="GO:0030170">
    <property type="term" value="F:pyridoxal phosphate binding"/>
    <property type="evidence" value="ECO:0007669"/>
    <property type="project" value="InterPro"/>
</dbReference>
<dbReference type="InterPro" id="IPR015422">
    <property type="entry name" value="PyrdxlP-dep_Trfase_small"/>
</dbReference>
<comment type="similarity">
    <text evidence="2">Belongs to the class-I pyridoxal-phosphate-dependent aminotransferase family.</text>
</comment>
<feature type="non-terminal residue" evidence="7">
    <location>
        <position position="108"/>
    </location>
</feature>
<keyword evidence="5" id="KW-0663">Pyridoxal phosphate</keyword>
<comment type="cofactor">
    <cofactor evidence="1">
        <name>pyridoxal 5'-phosphate</name>
        <dbReference type="ChEBI" id="CHEBI:597326"/>
    </cofactor>
</comment>
<comment type="caution">
    <text evidence="7">The sequence shown here is derived from an EMBL/GenBank/DDBJ whole genome shotgun (WGS) entry which is preliminary data.</text>
</comment>
<protein>
    <submittedName>
        <fullName evidence="7">Aspartate aminotransferase like</fullName>
    </submittedName>
</protein>
<dbReference type="Gene3D" id="3.40.640.10">
    <property type="entry name" value="Type I PLP-dependent aspartate aminotransferase-like (Major domain)"/>
    <property type="match status" value="1"/>
</dbReference>
<gene>
    <name evidence="7" type="ORF">CEY00_Acc22235</name>
</gene>
<evidence type="ECO:0000256" key="3">
    <source>
        <dbReference type="ARBA" id="ARBA00022576"/>
    </source>
</evidence>
<dbReference type="STRING" id="1590841.A0A2R6PTM7"/>
<name>A0A2R6PTM7_ACTCC</name>
<dbReference type="PANTHER" id="PTHR46383:SF5">
    <property type="entry name" value="AMINOTRANSFERASE CLASS I_CLASSII DOMAIN-CONTAINING PROTEIN"/>
    <property type="match status" value="1"/>
</dbReference>
<dbReference type="InterPro" id="IPR050596">
    <property type="entry name" value="AspAT/PAT-like"/>
</dbReference>
<dbReference type="Pfam" id="PF00155">
    <property type="entry name" value="Aminotran_1_2"/>
    <property type="match status" value="1"/>
</dbReference>
<dbReference type="OrthoDB" id="7042322at2759"/>
<evidence type="ECO:0000256" key="5">
    <source>
        <dbReference type="ARBA" id="ARBA00022898"/>
    </source>
</evidence>
<dbReference type="AlphaFoldDB" id="A0A2R6PTM7"/>
<evidence type="ECO:0000256" key="2">
    <source>
        <dbReference type="ARBA" id="ARBA00007441"/>
    </source>
</evidence>
<dbReference type="GO" id="GO:0008483">
    <property type="term" value="F:transaminase activity"/>
    <property type="evidence" value="ECO:0007669"/>
    <property type="project" value="UniProtKB-KW"/>
</dbReference>
<dbReference type="EMBL" id="NKQK01000023">
    <property type="protein sequence ID" value="PSR96100.1"/>
    <property type="molecule type" value="Genomic_DNA"/>
</dbReference>
<dbReference type="Gramene" id="PSR96100">
    <property type="protein sequence ID" value="PSR96100"/>
    <property type="gene ID" value="CEY00_Acc22235"/>
</dbReference>
<dbReference type="Proteomes" id="UP000241394">
    <property type="component" value="Chromosome LG23"/>
</dbReference>
<dbReference type="InterPro" id="IPR015424">
    <property type="entry name" value="PyrdxlP-dep_Trfase"/>
</dbReference>
<evidence type="ECO:0000256" key="4">
    <source>
        <dbReference type="ARBA" id="ARBA00022679"/>
    </source>
</evidence>
<dbReference type="InterPro" id="IPR004839">
    <property type="entry name" value="Aminotransferase_I/II_large"/>
</dbReference>
<evidence type="ECO:0000259" key="6">
    <source>
        <dbReference type="Pfam" id="PF00155"/>
    </source>
</evidence>
<dbReference type="SUPFAM" id="SSF53383">
    <property type="entry name" value="PLP-dependent transferases"/>
    <property type="match status" value="1"/>
</dbReference>
<keyword evidence="4 7" id="KW-0808">Transferase</keyword>
<reference evidence="7 8" key="1">
    <citation type="submission" date="2017-07" db="EMBL/GenBank/DDBJ databases">
        <title>An improved, manually edited Actinidia chinensis var. chinensis (kiwifruit) genome highlights the challenges associated with draft genomes and gene prediction in plants.</title>
        <authorList>
            <person name="Pilkington S."/>
            <person name="Crowhurst R."/>
            <person name="Hilario E."/>
            <person name="Nardozza S."/>
            <person name="Fraser L."/>
            <person name="Peng Y."/>
            <person name="Gunaseelan K."/>
            <person name="Simpson R."/>
            <person name="Tahir J."/>
            <person name="Deroles S."/>
            <person name="Templeton K."/>
            <person name="Luo Z."/>
            <person name="Davy M."/>
            <person name="Cheng C."/>
            <person name="Mcneilage M."/>
            <person name="Scaglione D."/>
            <person name="Liu Y."/>
            <person name="Zhang Q."/>
            <person name="Datson P."/>
            <person name="De Silva N."/>
            <person name="Gardiner S."/>
            <person name="Bassett H."/>
            <person name="Chagne D."/>
            <person name="Mccallum J."/>
            <person name="Dzierzon H."/>
            <person name="Deng C."/>
            <person name="Wang Y.-Y."/>
            <person name="Barron N."/>
            <person name="Manako K."/>
            <person name="Bowen J."/>
            <person name="Foster T."/>
            <person name="Erridge Z."/>
            <person name="Tiffin H."/>
            <person name="Waite C."/>
            <person name="Davies K."/>
            <person name="Grierson E."/>
            <person name="Laing W."/>
            <person name="Kirk R."/>
            <person name="Chen X."/>
            <person name="Wood M."/>
            <person name="Montefiori M."/>
            <person name="Brummell D."/>
            <person name="Schwinn K."/>
            <person name="Catanach A."/>
            <person name="Fullerton C."/>
            <person name="Li D."/>
            <person name="Meiyalaghan S."/>
            <person name="Nieuwenhuizen N."/>
            <person name="Read N."/>
            <person name="Prakash R."/>
            <person name="Hunter D."/>
            <person name="Zhang H."/>
            <person name="Mckenzie M."/>
            <person name="Knabel M."/>
            <person name="Harris A."/>
            <person name="Allan A."/>
            <person name="Chen A."/>
            <person name="Janssen B."/>
            <person name="Plunkett B."/>
            <person name="Dwamena C."/>
            <person name="Voogd C."/>
            <person name="Leif D."/>
            <person name="Lafferty D."/>
            <person name="Souleyre E."/>
            <person name="Varkonyi-Gasic E."/>
            <person name="Gambi F."/>
            <person name="Hanley J."/>
            <person name="Yao J.-L."/>
            <person name="Cheung J."/>
            <person name="David K."/>
            <person name="Warren B."/>
            <person name="Marsh K."/>
            <person name="Snowden K."/>
            <person name="Lin-Wang K."/>
            <person name="Brian L."/>
            <person name="Martinez-Sanchez M."/>
            <person name="Wang M."/>
            <person name="Ileperuma N."/>
            <person name="Macnee N."/>
            <person name="Campin R."/>
            <person name="Mcatee P."/>
            <person name="Drummond R."/>
            <person name="Espley R."/>
            <person name="Ireland H."/>
            <person name="Wu R."/>
            <person name="Atkinson R."/>
            <person name="Karunairetnam S."/>
            <person name="Bulley S."/>
            <person name="Chunkath S."/>
            <person name="Hanley Z."/>
            <person name="Storey R."/>
            <person name="Thrimawithana A."/>
            <person name="Thomson S."/>
            <person name="David C."/>
            <person name="Testolin R."/>
        </authorList>
    </citation>
    <scope>NUCLEOTIDE SEQUENCE [LARGE SCALE GENOMIC DNA]</scope>
    <source>
        <strain evidence="8">cv. Red5</strain>
        <tissue evidence="7">Young leaf</tissue>
    </source>
</reference>
<proteinExistence type="inferred from homology"/>
<dbReference type="InterPro" id="IPR015421">
    <property type="entry name" value="PyrdxlP-dep_Trfase_major"/>
</dbReference>
<accession>A0A2R6PTM7</accession>
<dbReference type="Gene3D" id="3.90.1150.10">
    <property type="entry name" value="Aspartate Aminotransferase, domain 1"/>
    <property type="match status" value="1"/>
</dbReference>
<organism evidence="7 8">
    <name type="scientific">Actinidia chinensis var. chinensis</name>
    <name type="common">Chinese soft-hair kiwi</name>
    <dbReference type="NCBI Taxonomy" id="1590841"/>
    <lineage>
        <taxon>Eukaryota</taxon>
        <taxon>Viridiplantae</taxon>
        <taxon>Streptophyta</taxon>
        <taxon>Embryophyta</taxon>
        <taxon>Tracheophyta</taxon>
        <taxon>Spermatophyta</taxon>
        <taxon>Magnoliopsida</taxon>
        <taxon>eudicotyledons</taxon>
        <taxon>Gunneridae</taxon>
        <taxon>Pentapetalae</taxon>
        <taxon>asterids</taxon>
        <taxon>Ericales</taxon>
        <taxon>Actinidiaceae</taxon>
        <taxon>Actinidia</taxon>
    </lineage>
</organism>
<feature type="domain" description="Aminotransferase class I/classII large" evidence="6">
    <location>
        <begin position="31"/>
        <end position="103"/>
    </location>
</feature>
<evidence type="ECO:0000313" key="8">
    <source>
        <dbReference type="Proteomes" id="UP000241394"/>
    </source>
</evidence>
<sequence>MGSYGMLAKRAIQTDTPVMVQIQEVLRGAKDAMSLAQGVVYWQPPKRALDRAKEIVWDPAVSRYGADEGLPELREALIRKLRQENNIHKSSVMVTAGANQVIIPALCL</sequence>
<keyword evidence="3 7" id="KW-0032">Aminotransferase</keyword>
<reference evidence="8" key="2">
    <citation type="journal article" date="2018" name="BMC Genomics">
        <title>A manually annotated Actinidia chinensis var. chinensis (kiwifruit) genome highlights the challenges associated with draft genomes and gene prediction in plants.</title>
        <authorList>
            <person name="Pilkington S.M."/>
            <person name="Crowhurst R."/>
            <person name="Hilario E."/>
            <person name="Nardozza S."/>
            <person name="Fraser L."/>
            <person name="Peng Y."/>
            <person name="Gunaseelan K."/>
            <person name="Simpson R."/>
            <person name="Tahir J."/>
            <person name="Deroles S.C."/>
            <person name="Templeton K."/>
            <person name="Luo Z."/>
            <person name="Davy M."/>
            <person name="Cheng C."/>
            <person name="McNeilage M."/>
            <person name="Scaglione D."/>
            <person name="Liu Y."/>
            <person name="Zhang Q."/>
            <person name="Datson P."/>
            <person name="De Silva N."/>
            <person name="Gardiner S.E."/>
            <person name="Bassett H."/>
            <person name="Chagne D."/>
            <person name="McCallum J."/>
            <person name="Dzierzon H."/>
            <person name="Deng C."/>
            <person name="Wang Y.Y."/>
            <person name="Barron L."/>
            <person name="Manako K."/>
            <person name="Bowen J."/>
            <person name="Foster T.M."/>
            <person name="Erridge Z.A."/>
            <person name="Tiffin H."/>
            <person name="Waite C.N."/>
            <person name="Davies K.M."/>
            <person name="Grierson E.P."/>
            <person name="Laing W.A."/>
            <person name="Kirk R."/>
            <person name="Chen X."/>
            <person name="Wood M."/>
            <person name="Montefiori M."/>
            <person name="Brummell D.A."/>
            <person name="Schwinn K.E."/>
            <person name="Catanach A."/>
            <person name="Fullerton C."/>
            <person name="Li D."/>
            <person name="Meiyalaghan S."/>
            <person name="Nieuwenhuizen N."/>
            <person name="Read N."/>
            <person name="Prakash R."/>
            <person name="Hunter D."/>
            <person name="Zhang H."/>
            <person name="McKenzie M."/>
            <person name="Knabel M."/>
            <person name="Harris A."/>
            <person name="Allan A.C."/>
            <person name="Gleave A."/>
            <person name="Chen A."/>
            <person name="Janssen B.J."/>
            <person name="Plunkett B."/>
            <person name="Ampomah-Dwamena C."/>
            <person name="Voogd C."/>
            <person name="Leif D."/>
            <person name="Lafferty D."/>
            <person name="Souleyre E.J.F."/>
            <person name="Varkonyi-Gasic E."/>
            <person name="Gambi F."/>
            <person name="Hanley J."/>
            <person name="Yao J.L."/>
            <person name="Cheung J."/>
            <person name="David K.M."/>
            <person name="Warren B."/>
            <person name="Marsh K."/>
            <person name="Snowden K.C."/>
            <person name="Lin-Wang K."/>
            <person name="Brian L."/>
            <person name="Martinez-Sanchez M."/>
            <person name="Wang M."/>
            <person name="Ileperuma N."/>
            <person name="Macnee N."/>
            <person name="Campin R."/>
            <person name="McAtee P."/>
            <person name="Drummond R.S.M."/>
            <person name="Espley R.V."/>
            <person name="Ireland H.S."/>
            <person name="Wu R."/>
            <person name="Atkinson R.G."/>
            <person name="Karunairetnam S."/>
            <person name="Bulley S."/>
            <person name="Chunkath S."/>
            <person name="Hanley Z."/>
            <person name="Storey R."/>
            <person name="Thrimawithana A.H."/>
            <person name="Thomson S."/>
            <person name="David C."/>
            <person name="Testolin R."/>
            <person name="Huang H."/>
            <person name="Hellens R.P."/>
            <person name="Schaffer R.J."/>
        </authorList>
    </citation>
    <scope>NUCLEOTIDE SEQUENCE [LARGE SCALE GENOMIC DNA]</scope>
    <source>
        <strain evidence="8">cv. Red5</strain>
    </source>
</reference>
<evidence type="ECO:0000313" key="7">
    <source>
        <dbReference type="EMBL" id="PSR96100.1"/>
    </source>
</evidence>
<dbReference type="InParanoid" id="A0A2R6PTM7"/>